<name>A0A2S4V980_9BASI</name>
<feature type="coiled-coil region" evidence="1">
    <location>
        <begin position="79"/>
        <end position="128"/>
    </location>
</feature>
<accession>A0A2S4V980</accession>
<comment type="caution">
    <text evidence="3">The sequence shown here is derived from an EMBL/GenBank/DDBJ whole genome shotgun (WGS) entry which is preliminary data.</text>
</comment>
<evidence type="ECO:0000256" key="2">
    <source>
        <dbReference type="SAM" id="MobiDB-lite"/>
    </source>
</evidence>
<dbReference type="Proteomes" id="UP000239156">
    <property type="component" value="Unassembled WGS sequence"/>
</dbReference>
<organism evidence="3 4">
    <name type="scientific">Puccinia striiformis</name>
    <dbReference type="NCBI Taxonomy" id="27350"/>
    <lineage>
        <taxon>Eukaryota</taxon>
        <taxon>Fungi</taxon>
        <taxon>Dikarya</taxon>
        <taxon>Basidiomycota</taxon>
        <taxon>Pucciniomycotina</taxon>
        <taxon>Pucciniomycetes</taxon>
        <taxon>Pucciniales</taxon>
        <taxon>Pucciniaceae</taxon>
        <taxon>Puccinia</taxon>
    </lineage>
</organism>
<protein>
    <submittedName>
        <fullName evidence="3">Uncharacterized protein</fullName>
    </submittedName>
</protein>
<proteinExistence type="predicted"/>
<keyword evidence="4" id="KW-1185">Reference proteome</keyword>
<feature type="region of interest" description="Disordered" evidence="2">
    <location>
        <begin position="998"/>
        <end position="1030"/>
    </location>
</feature>
<reference evidence="3" key="1">
    <citation type="submission" date="2017-12" db="EMBL/GenBank/DDBJ databases">
        <title>Gene loss provides genomic basis for host adaptation in cereal stripe rust fungi.</title>
        <authorList>
            <person name="Xia C."/>
        </authorList>
    </citation>
    <scope>NUCLEOTIDE SEQUENCE [LARGE SCALE GENOMIC DNA]</scope>
    <source>
        <strain evidence="3">93-210</strain>
    </source>
</reference>
<dbReference type="EMBL" id="PKSL01000090">
    <property type="protein sequence ID" value="POW06102.1"/>
    <property type="molecule type" value="Genomic_DNA"/>
</dbReference>
<feature type="compositionally biased region" description="Basic and acidic residues" evidence="2">
    <location>
        <begin position="998"/>
        <end position="1009"/>
    </location>
</feature>
<keyword evidence="1" id="KW-0175">Coiled coil</keyword>
<evidence type="ECO:0000313" key="4">
    <source>
        <dbReference type="Proteomes" id="UP000239156"/>
    </source>
</evidence>
<evidence type="ECO:0000256" key="1">
    <source>
        <dbReference type="SAM" id="Coils"/>
    </source>
</evidence>
<sequence>MKVAETNLHTVAARSTTSTMLPKNLLSFIALHALTIVHTTLAMEIPDQTLKVTEDMKSMENTDMAGKLEFRNNLNEEQCKQNQETIKSMNKDIQEIREHIEFLKGGGQEAKEEVEEEVEEKAEEEAKKQIYLEVANQLEQIDSRLAKHIEAKIDNLRREHPKGERNLLFGVTRKRKANQIDFENKHSDGGEVEFQSMKSDPLGNQAHTAKRVKLTKEDVSSPAYDKRNEMLQVFVNWKKEQLVHIWNNLQTQINNWKIVSEKHEDIEKMYVSVKCLFLLANFIKKHQLIQPSFMGRIKTFQPDTIFKMAILNLEFKAKVPRGSVLDHKVLERGFALWRKNPVEPYLQPITEGEIVICNQFLFFVSHSHNSSGIPTKEHYLPLLERVPFNCKSHLQTGLESFEFILEGSPLTNLLARLDFLSSKIGLGISTIQGHGELDLVNKIKNCFKVFDNNHTLNEDSSVVGQFTINYHFINFIKTFYKQIFDKLKPVNHEGNSLGFEAKIKLVQDFLIYAQDQVGDLNLKNLKEHYEYLLKENKPGSFAYFDWSTPLMLSLLEQRHLSKSQQKIIHYHYFKEYYLICKYTFKTGFENFDLILQESSQHDLLTRLDHLSSEIHSGISTSHKYKKQDLFNEIKNCFESFDRNQPTNLHEMFINLVVAKFNMNYYFIDFIKNFCKNIFDKLKPVDDHEGNSLVFKAKLKLVGDFLIYAHNKLRDFLIYVPDNIGDPILNNLVEHYQHLILETKPGSADYFDWSASWGQWYWMLAIRPLPARFTHPSSLSQSSTPSKKTSTRSFQSFVVSRTAVVYRSSAHGQALEGQSTSISISSYATSSMRAPRTIPTATPSSPHKNLLSFIALHALTIVHTTLAMEIPDQTMKVTEDMKSMENTDMTGKLEFRNNLNEEQCKQNQETIKSMNKDIQEIRGHIKFLKGGGQEAKEEVEEEVEEKAKEQIYLEVANQLEQIDSRLAKHIEAKIDNLRREHPKGERNLSFDVTRKRKAKQIDFENKHSDGGEVEYQSMKSDPLGNKAHTAKRVKLTKEDVSSPAYDKRNEMLQVFVNWRKEQLVHIWNNLQTQINDWKIVSGKYEDIEKMYVSVKCLFLLANFIKKYQLIQPSFMGRIKTFQPDTIFKMAILNLEFKAKIPRGSLLDHKVLERGFALWRKNLVESYLQPFTEALPEYQQKSITFLYLKEYLSIAKAAYETGLESFEFILEGSPLTNLLARLDDLSSKIGLGISTIQGHGELDLVKKIKNCFKVFDNNHTLNEGSSVVGQFTINYHFINFIKTFYKQIFDKLKPVNHEGNSLGFEAKIELVKDFLIYAQDQVGDLNLKNLKEHYEYLLKENKPGSFAYFDWSTPLMLSLLEQRHQRESCFERTFFHLLYQGDIICRTSSDITRKMMIIKRGRKTAGSSEEEEEGRIVVEVGLRSWLSGESVGAFGFIIHANGIHQTKKQK</sequence>
<gene>
    <name evidence="3" type="ORF">PSTT_09206</name>
</gene>
<evidence type="ECO:0000313" key="3">
    <source>
        <dbReference type="EMBL" id="POW06102.1"/>
    </source>
</evidence>
<dbReference type="VEuPathDB" id="FungiDB:PSTT_09206"/>
<dbReference type="VEuPathDB" id="FungiDB:PSHT_05952"/>